<comment type="caution">
    <text evidence="1">The sequence shown here is derived from an EMBL/GenBank/DDBJ whole genome shotgun (WGS) entry which is preliminary data.</text>
</comment>
<organism evidence="1 2">
    <name type="scientific">Algoriphagus aquaeductus</name>
    <dbReference type="NCBI Taxonomy" id="475299"/>
    <lineage>
        <taxon>Bacteria</taxon>
        <taxon>Pseudomonadati</taxon>
        <taxon>Bacteroidota</taxon>
        <taxon>Cytophagia</taxon>
        <taxon>Cytophagales</taxon>
        <taxon>Cyclobacteriaceae</taxon>
        <taxon>Algoriphagus</taxon>
    </lineage>
</organism>
<dbReference type="AlphaFoldDB" id="A0A326RQH1"/>
<evidence type="ECO:0000313" key="1">
    <source>
        <dbReference type="EMBL" id="PZV82286.1"/>
    </source>
</evidence>
<dbReference type="Proteomes" id="UP000248917">
    <property type="component" value="Unassembled WGS sequence"/>
</dbReference>
<evidence type="ECO:0000313" key="2">
    <source>
        <dbReference type="Proteomes" id="UP000248917"/>
    </source>
</evidence>
<name>A0A326RQH1_9BACT</name>
<accession>A0A326RQH1</accession>
<keyword evidence="2" id="KW-1185">Reference proteome</keyword>
<proteinExistence type="predicted"/>
<reference evidence="1 2" key="1">
    <citation type="submission" date="2018-06" db="EMBL/GenBank/DDBJ databases">
        <title>Genomic Encyclopedia of Archaeal and Bacterial Type Strains, Phase II (KMG-II): from individual species to whole genera.</title>
        <authorList>
            <person name="Goeker M."/>
        </authorList>
    </citation>
    <scope>NUCLEOTIDE SEQUENCE [LARGE SCALE GENOMIC DNA]</scope>
    <source>
        <strain evidence="1 2">T4</strain>
    </source>
</reference>
<dbReference type="EMBL" id="QKTX01000009">
    <property type="protein sequence ID" value="PZV82286.1"/>
    <property type="molecule type" value="Genomic_DNA"/>
</dbReference>
<protein>
    <submittedName>
        <fullName evidence="1">Uncharacterized protein</fullName>
    </submittedName>
</protein>
<sequence length="131" mass="15352">MNSDINNKIDDALLTFYKEADRLVIDELLSERVSDNLEYEKRKRQIVFKINALAQKERNNRLLEVVDKFKAALDKGIEKPVAMLNQLMQGNPTPALYRNLKRLSKEDLIEIIKDKNLIKILEELEENEKPQ</sequence>
<gene>
    <name evidence="1" type="ORF">CLV31_109147</name>
</gene>